<dbReference type="Pfam" id="PF09507">
    <property type="entry name" value="CDC27"/>
    <property type="match status" value="1"/>
</dbReference>
<comment type="subcellular location">
    <subcellularLocation>
        <location evidence="1">Nucleus</location>
    </subcellularLocation>
</comment>
<name>A0A6N2KNL3_SALVM</name>
<dbReference type="PANTHER" id="PTHR17598:SF13">
    <property type="entry name" value="DNA POLYMERASE DELTA SUBUNIT 3"/>
    <property type="match status" value="1"/>
</dbReference>
<feature type="compositionally biased region" description="Polar residues" evidence="5">
    <location>
        <begin position="175"/>
        <end position="195"/>
    </location>
</feature>
<feature type="region of interest" description="Disordered" evidence="5">
    <location>
        <begin position="413"/>
        <end position="521"/>
    </location>
</feature>
<protein>
    <recommendedName>
        <fullName evidence="2">DNA polymerase delta subunit 3</fullName>
    </recommendedName>
</protein>
<dbReference type="InterPro" id="IPR019038">
    <property type="entry name" value="POLD3"/>
</dbReference>
<feature type="region of interest" description="Disordered" evidence="5">
    <location>
        <begin position="360"/>
        <end position="396"/>
    </location>
</feature>
<dbReference type="Gene3D" id="3.90.1030.20">
    <property type="entry name" value="DNA polymerase delta, p66 (Cdc27) subunit, wHTH domain"/>
    <property type="match status" value="1"/>
</dbReference>
<dbReference type="GO" id="GO:0003887">
    <property type="term" value="F:DNA-directed DNA polymerase activity"/>
    <property type="evidence" value="ECO:0007669"/>
    <property type="project" value="TreeGrafter"/>
</dbReference>
<feature type="compositionally biased region" description="Basic and acidic residues" evidence="5">
    <location>
        <begin position="452"/>
        <end position="466"/>
    </location>
</feature>
<dbReference type="InterPro" id="IPR041913">
    <property type="entry name" value="POLD3_sf"/>
</dbReference>
<feature type="compositionally biased region" description="Low complexity" evidence="5">
    <location>
        <begin position="468"/>
        <end position="478"/>
    </location>
</feature>
<feature type="compositionally biased region" description="Basic and acidic residues" evidence="5">
    <location>
        <begin position="432"/>
        <end position="442"/>
    </location>
</feature>
<dbReference type="FunFam" id="3.90.1030.20:FF:000002">
    <property type="entry name" value="DNA polymerase delta subunit"/>
    <property type="match status" value="1"/>
</dbReference>
<evidence type="ECO:0000256" key="4">
    <source>
        <dbReference type="ARBA" id="ARBA00023242"/>
    </source>
</evidence>
<dbReference type="GO" id="GO:1904161">
    <property type="term" value="P:DNA synthesis involved in UV-damage excision repair"/>
    <property type="evidence" value="ECO:0007669"/>
    <property type="project" value="TreeGrafter"/>
</dbReference>
<gene>
    <name evidence="6" type="ORF">SVIM_LOCUS114294</name>
</gene>
<feature type="region of interest" description="Disordered" evidence="5">
    <location>
        <begin position="175"/>
        <end position="215"/>
    </location>
</feature>
<reference evidence="6" key="1">
    <citation type="submission" date="2019-03" db="EMBL/GenBank/DDBJ databases">
        <authorList>
            <person name="Mank J."/>
            <person name="Almeida P."/>
        </authorList>
    </citation>
    <scope>NUCLEOTIDE SEQUENCE</scope>
    <source>
        <strain evidence="6">78183</strain>
    </source>
</reference>
<accession>A0A6N2KNL3</accession>
<evidence type="ECO:0000313" key="6">
    <source>
        <dbReference type="EMBL" id="VFU30152.1"/>
    </source>
</evidence>
<evidence type="ECO:0000256" key="2">
    <source>
        <dbReference type="ARBA" id="ARBA00017589"/>
    </source>
</evidence>
<dbReference type="EMBL" id="CAADRP010000580">
    <property type="protein sequence ID" value="VFU30152.1"/>
    <property type="molecule type" value="Genomic_DNA"/>
</dbReference>
<evidence type="ECO:0000256" key="5">
    <source>
        <dbReference type="SAM" id="MobiDB-lite"/>
    </source>
</evidence>
<proteinExistence type="predicted"/>
<dbReference type="AlphaFoldDB" id="A0A6N2KNL3"/>
<keyword evidence="3" id="KW-0235">DNA replication</keyword>
<organism evidence="6">
    <name type="scientific">Salix viminalis</name>
    <name type="common">Common osier</name>
    <name type="synonym">Basket willow</name>
    <dbReference type="NCBI Taxonomy" id="40686"/>
    <lineage>
        <taxon>Eukaryota</taxon>
        <taxon>Viridiplantae</taxon>
        <taxon>Streptophyta</taxon>
        <taxon>Embryophyta</taxon>
        <taxon>Tracheophyta</taxon>
        <taxon>Spermatophyta</taxon>
        <taxon>Magnoliopsida</taxon>
        <taxon>eudicotyledons</taxon>
        <taxon>Gunneridae</taxon>
        <taxon>Pentapetalae</taxon>
        <taxon>rosids</taxon>
        <taxon>fabids</taxon>
        <taxon>Malpighiales</taxon>
        <taxon>Salicaceae</taxon>
        <taxon>Saliceae</taxon>
        <taxon>Salix</taxon>
    </lineage>
</organism>
<dbReference type="GO" id="GO:0006297">
    <property type="term" value="P:nucleotide-excision repair, DNA gap filling"/>
    <property type="evidence" value="ECO:0007669"/>
    <property type="project" value="TreeGrafter"/>
</dbReference>
<keyword evidence="4" id="KW-0539">Nucleus</keyword>
<evidence type="ECO:0000256" key="1">
    <source>
        <dbReference type="ARBA" id="ARBA00004123"/>
    </source>
</evidence>
<sequence length="521" mass="56725">MSQMETLGILDEIEVLVSDKVQVVSYKWLSRNFLVSSNAAKRLLQEFVNTRGSGFEVVYTLSGWLKNNPSSYHIRLVSGPKLEEAKQEFNGNCSVQVYSVQACIPKDPAALWNAEFVQAEELFKQSFTVDNCLRDNRFCGIRNSFVKHNVDGPAASIAAPQPKIAEIPVPLKSNSGCQNISAPPSKQTKFHQSPNVGPESPNLESSVKSERNGTGVHDLATKQTVDEEKVLLLPAGKKKGQGNRISSGNGGSLSNLWGRASAKSKLSSAQADNDKHIPNPTVSAEAQISACEVREIESSDDEAQGVNFKRASNGDNSRKRMVVLDYSDDEYEDAVNLASPELPKGQSSATLVLEKPHFNKQAEDKPVIKVEKSTKETSNQLLRDDSSVGKSIDSKTSSLEKIQSNMTLCDVKKDMAADAAPNSPKRRKVLKTRIDERGREVTEVVWEGEETETNKVESQDSKKEAENNADTNTANNRAPPIKKSPAAGNGAPSNPGSKAGNKKGGNKDPKQGNILSFFKRV</sequence>
<evidence type="ECO:0000256" key="3">
    <source>
        <dbReference type="ARBA" id="ARBA00022705"/>
    </source>
</evidence>
<dbReference type="PANTHER" id="PTHR17598">
    <property type="entry name" value="DNA POLYMERASE DELTA SUBUNIT 3"/>
    <property type="match status" value="1"/>
</dbReference>
<feature type="compositionally biased region" description="Basic and acidic residues" evidence="5">
    <location>
        <begin position="360"/>
        <end position="375"/>
    </location>
</feature>
<dbReference type="GO" id="GO:0006271">
    <property type="term" value="P:DNA strand elongation involved in DNA replication"/>
    <property type="evidence" value="ECO:0007669"/>
    <property type="project" value="TreeGrafter"/>
</dbReference>
<dbReference type="GO" id="GO:0043625">
    <property type="term" value="C:delta DNA polymerase complex"/>
    <property type="evidence" value="ECO:0007669"/>
    <property type="project" value="InterPro"/>
</dbReference>